<dbReference type="SUPFAM" id="SSF53822">
    <property type="entry name" value="Periplasmic binding protein-like I"/>
    <property type="match status" value="1"/>
</dbReference>
<feature type="transmembrane region" description="Helical" evidence="2">
    <location>
        <begin position="604"/>
        <end position="622"/>
    </location>
</feature>
<protein>
    <submittedName>
        <fullName evidence="4">ABC-type branched-subunit amino acid transport system substrate-binding protein</fullName>
    </submittedName>
</protein>
<keyword evidence="5" id="KW-1185">Reference proteome</keyword>
<evidence type="ECO:0000256" key="1">
    <source>
        <dbReference type="SAM" id="MobiDB-lite"/>
    </source>
</evidence>
<dbReference type="EMBL" id="JACHMX010000001">
    <property type="protein sequence ID" value="MBB5856542.1"/>
    <property type="molecule type" value="Genomic_DNA"/>
</dbReference>
<evidence type="ECO:0000313" key="4">
    <source>
        <dbReference type="EMBL" id="MBB5856542.1"/>
    </source>
</evidence>
<feature type="transmembrane region" description="Helical" evidence="2">
    <location>
        <begin position="499"/>
        <end position="521"/>
    </location>
</feature>
<dbReference type="PROSITE" id="PS50837">
    <property type="entry name" value="NACHT"/>
    <property type="match status" value="1"/>
</dbReference>
<reference evidence="4 5" key="1">
    <citation type="submission" date="2020-08" db="EMBL/GenBank/DDBJ databases">
        <title>Sequencing the genomes of 1000 actinobacteria strains.</title>
        <authorList>
            <person name="Klenk H.-P."/>
        </authorList>
    </citation>
    <scope>NUCLEOTIDE SEQUENCE [LARGE SCALE GENOMIC DNA]</scope>
    <source>
        <strain evidence="4 5">DSM 45272</strain>
    </source>
</reference>
<name>A0A841BD89_9PSEU</name>
<dbReference type="SUPFAM" id="SSF52540">
    <property type="entry name" value="P-loop containing nucleoside triphosphate hydrolases"/>
    <property type="match status" value="1"/>
</dbReference>
<dbReference type="Proteomes" id="UP000580861">
    <property type="component" value="Unassembled WGS sequence"/>
</dbReference>
<dbReference type="Gene3D" id="3.40.50.300">
    <property type="entry name" value="P-loop containing nucleotide triphosphate hydrolases"/>
    <property type="match status" value="1"/>
</dbReference>
<evidence type="ECO:0000313" key="5">
    <source>
        <dbReference type="Proteomes" id="UP000580861"/>
    </source>
</evidence>
<dbReference type="Gene3D" id="3.40.50.2300">
    <property type="match status" value="2"/>
</dbReference>
<keyword evidence="2" id="KW-0812">Transmembrane</keyword>
<gene>
    <name evidence="4" type="ORF">HDA45_006629</name>
</gene>
<keyword evidence="2" id="KW-0472">Membrane</keyword>
<dbReference type="AlphaFoldDB" id="A0A841BD89"/>
<evidence type="ECO:0000256" key="2">
    <source>
        <dbReference type="SAM" id="Phobius"/>
    </source>
</evidence>
<proteinExistence type="predicted"/>
<organism evidence="4 5">
    <name type="scientific">Amycolatopsis umgeniensis</name>
    <dbReference type="NCBI Taxonomy" id="336628"/>
    <lineage>
        <taxon>Bacteria</taxon>
        <taxon>Bacillati</taxon>
        <taxon>Actinomycetota</taxon>
        <taxon>Actinomycetes</taxon>
        <taxon>Pseudonocardiales</taxon>
        <taxon>Pseudonocardiaceae</taxon>
        <taxon>Amycolatopsis</taxon>
    </lineage>
</organism>
<dbReference type="Pfam" id="PF05729">
    <property type="entry name" value="NACHT"/>
    <property type="match status" value="1"/>
</dbReference>
<feature type="region of interest" description="Disordered" evidence="1">
    <location>
        <begin position="1099"/>
        <end position="1128"/>
    </location>
</feature>
<feature type="transmembrane region" description="Helical" evidence="2">
    <location>
        <begin position="705"/>
        <end position="726"/>
    </location>
</feature>
<accession>A0A841BD89</accession>
<feature type="compositionally biased region" description="Basic and acidic residues" evidence="1">
    <location>
        <begin position="1118"/>
        <end position="1128"/>
    </location>
</feature>
<feature type="transmembrane region" description="Helical" evidence="2">
    <location>
        <begin position="460"/>
        <end position="479"/>
    </location>
</feature>
<evidence type="ECO:0000259" key="3">
    <source>
        <dbReference type="PROSITE" id="PS50837"/>
    </source>
</evidence>
<feature type="domain" description="NACHT" evidence="3">
    <location>
        <begin position="172"/>
        <end position="257"/>
    </location>
</feature>
<comment type="caution">
    <text evidence="4">The sequence shown here is derived from an EMBL/GenBank/DDBJ whole genome shotgun (WGS) entry which is preliminary data.</text>
</comment>
<keyword evidence="2" id="KW-1133">Transmembrane helix</keyword>
<dbReference type="InterPro" id="IPR028082">
    <property type="entry name" value="Peripla_BP_I"/>
</dbReference>
<sequence>MAWLSWVVPPLLAVVVGLETNAASEKLPSWVHVSAWPVLGVLTVLSIAVEFARRRKRDGRSDEARLSDAANALAAAVASQWSRELSGLLAGRALPQPWSTTGRPVLPPAEDVLGPAPVEAWGGLRRLFRRVRAGGSGAPVIDVLRRAAIRGDLDFHGDVDDLAALLPRLPHRQVILLGEPGAGKSVLAGRIALALCGKRAEDDPVPVLLPLSSWRVGEESVRDWIKRRLRADYASPDVERLVDADRLFALLDGVDELPPGLRIEAIRLLGASGLAMLVTTRGREYTDAVRTSRSVPAKALVVELRPIGGADVEKYLSAGLVDGDPRWVPVFKRLRDQPDGALRQVLRTPLMIDLARDRDPDDLLGFTDAERLEEFLLDGVVPAAYPGDRKDKAGRRLEFLAGHLRSQGTFEFAWWKLHRALPSPSRTVGIGIGLMAAALTSVAVWLMVLPTVAGAGEAVALSLAVGCVAGLIVGSLASASEDHEPRRITTRMRGRRLDLAARLGAGAMRGTALGVVIGVVAGVVDTADLTGPALLMGAASGAVFGVAYGLVGWLETPADLVRAASPAASLREDRTTKLVRLAVFGLPFGLSAGLVLGLVAGPRVGLLDGIGAGLLGVVVGLARGPHVWTRFVVARVVLALRGELPWRLMAFLGEAHRLCVLRANGGVYRFRHNLLQDRLAGGLPRKKAAEPVPARSPARSRTRRAVTLTLIVLFSGTGLGIGLPVAGGLQAKCGLTPFDRDIRYLRGGFTYECVGVTDGAYDFSGDGTGISKLIESQNTAAVTGSGSYVRVAVLAPLAPRTFDSRQIRHALRGVYLAQRRYNASHSLKVKVLLANEGSTQAHWAPVVDQLVRMSREEHPLVAVVGLGASTRNSVASTRTLAAHGIPMVAATASELRADGLFQVTPPSSEFAAALRRSWTGPAPEYVLTDEPSDGYVESLRKEFVSAWGVPEIRNGERRDLPGCPAAMLYAGRREGLIRLDDHFAAKCGLGSVTIGSVVTDLSWRTPDRTRSRLIYATPADPSGWSKAPESAPPGFGDFSKEYSGQFGEPPGDVFALLHHDAAEAAFAAIGAALGEKTPKTIAEVLRTVGVNGATGTFSFNRNGTPARKPIPVLTEPGRAPDRHPYLTR</sequence>
<feature type="transmembrane region" description="Helical" evidence="2">
    <location>
        <begin position="34"/>
        <end position="52"/>
    </location>
</feature>
<dbReference type="RefSeq" id="WP_184902002.1">
    <property type="nucleotide sequence ID" value="NZ_JACHMX010000001.1"/>
</dbReference>
<feature type="transmembrane region" description="Helical" evidence="2">
    <location>
        <begin position="428"/>
        <end position="448"/>
    </location>
</feature>
<feature type="transmembrane region" description="Helical" evidence="2">
    <location>
        <begin position="533"/>
        <end position="554"/>
    </location>
</feature>
<feature type="transmembrane region" description="Helical" evidence="2">
    <location>
        <begin position="578"/>
        <end position="598"/>
    </location>
</feature>
<dbReference type="InterPro" id="IPR007111">
    <property type="entry name" value="NACHT_NTPase"/>
</dbReference>
<dbReference type="InterPro" id="IPR027417">
    <property type="entry name" value="P-loop_NTPase"/>
</dbReference>